<proteinExistence type="predicted"/>
<organism evidence="2 3">
    <name type="scientific">Portunus trituberculatus</name>
    <name type="common">Swimming crab</name>
    <name type="synonym">Neptunus trituberculatus</name>
    <dbReference type="NCBI Taxonomy" id="210409"/>
    <lineage>
        <taxon>Eukaryota</taxon>
        <taxon>Metazoa</taxon>
        <taxon>Ecdysozoa</taxon>
        <taxon>Arthropoda</taxon>
        <taxon>Crustacea</taxon>
        <taxon>Multicrustacea</taxon>
        <taxon>Malacostraca</taxon>
        <taxon>Eumalacostraca</taxon>
        <taxon>Eucarida</taxon>
        <taxon>Decapoda</taxon>
        <taxon>Pleocyemata</taxon>
        <taxon>Brachyura</taxon>
        <taxon>Eubrachyura</taxon>
        <taxon>Portunoidea</taxon>
        <taxon>Portunidae</taxon>
        <taxon>Portuninae</taxon>
        <taxon>Portunus</taxon>
    </lineage>
</organism>
<comment type="caution">
    <text evidence="2">The sequence shown here is derived from an EMBL/GenBank/DDBJ whole genome shotgun (WGS) entry which is preliminary data.</text>
</comment>
<evidence type="ECO:0000256" key="1">
    <source>
        <dbReference type="SAM" id="MobiDB-lite"/>
    </source>
</evidence>
<dbReference type="AlphaFoldDB" id="A0A5B7IHD8"/>
<feature type="region of interest" description="Disordered" evidence="1">
    <location>
        <begin position="1"/>
        <end position="33"/>
    </location>
</feature>
<keyword evidence="3" id="KW-1185">Reference proteome</keyword>
<name>A0A5B7IHD8_PORTR</name>
<sequence>MFSTQHIRSTPPYIPATTTTTTQGRTKPSKTSDAQAFLSDPLHLLVFERCVDSSLLSQSSANFSIRLARIRL</sequence>
<protein>
    <submittedName>
        <fullName evidence="2">Uncharacterized protein</fullName>
    </submittedName>
</protein>
<evidence type="ECO:0000313" key="3">
    <source>
        <dbReference type="Proteomes" id="UP000324222"/>
    </source>
</evidence>
<evidence type="ECO:0000313" key="2">
    <source>
        <dbReference type="EMBL" id="MPC80967.1"/>
    </source>
</evidence>
<feature type="compositionally biased region" description="Low complexity" evidence="1">
    <location>
        <begin position="15"/>
        <end position="31"/>
    </location>
</feature>
<reference evidence="2 3" key="1">
    <citation type="submission" date="2019-05" db="EMBL/GenBank/DDBJ databases">
        <title>Another draft genome of Portunus trituberculatus and its Hox gene families provides insights of decapod evolution.</title>
        <authorList>
            <person name="Jeong J.-H."/>
            <person name="Song I."/>
            <person name="Kim S."/>
            <person name="Choi T."/>
            <person name="Kim D."/>
            <person name="Ryu S."/>
            <person name="Kim W."/>
        </authorList>
    </citation>
    <scope>NUCLEOTIDE SEQUENCE [LARGE SCALE GENOMIC DNA]</scope>
    <source>
        <tissue evidence="2">Muscle</tissue>
    </source>
</reference>
<dbReference type="EMBL" id="VSRR010055556">
    <property type="protein sequence ID" value="MPC80967.1"/>
    <property type="molecule type" value="Genomic_DNA"/>
</dbReference>
<gene>
    <name evidence="2" type="ORF">E2C01_075566</name>
</gene>
<accession>A0A5B7IHD8</accession>
<dbReference type="Proteomes" id="UP000324222">
    <property type="component" value="Unassembled WGS sequence"/>
</dbReference>